<sequence length="253" mass="28633">MKRKEMVKLLGEFLGVKPKFLNAPTFNYEIVTEEETYTIDRLGTITTSTGEVKTYEEIINPPAPKEEPEQPAEEKHEPLEIDGLEVTLPLEGHTGTTLRNLVNMLFSKQHLIIKAFEMTEPLMDGTFAEDLSSKEVSTFEEFKKALEEIGKEKIPGLTFDFEIETFTIKLKAPNLDPDKIAAFQDLAVLINQSAQKQKRASFKQAQDDNPKYAFRTWLIRLGMNGSEYKTTRKVLLANLEGSGAFRKAGEPNE</sequence>
<comment type="caution">
    <text evidence="1">The sequence shown here is derived from an EMBL/GenBank/DDBJ whole genome shotgun (WGS) entry which is preliminary data.</text>
</comment>
<organism evidence="1 2">
    <name type="scientific">Evansella alkalicola</name>
    <dbReference type="NCBI Taxonomy" id="745819"/>
    <lineage>
        <taxon>Bacteria</taxon>
        <taxon>Bacillati</taxon>
        <taxon>Bacillota</taxon>
        <taxon>Bacilli</taxon>
        <taxon>Bacillales</taxon>
        <taxon>Bacillaceae</taxon>
        <taxon>Evansella</taxon>
    </lineage>
</organism>
<evidence type="ECO:0008006" key="3">
    <source>
        <dbReference type="Google" id="ProtNLM"/>
    </source>
</evidence>
<accession>A0ABS6JWY9</accession>
<dbReference type="EMBL" id="JAHQCR010000070">
    <property type="protein sequence ID" value="MBU9723110.1"/>
    <property type="molecule type" value="Genomic_DNA"/>
</dbReference>
<protein>
    <recommendedName>
        <fullName evidence="3">Virulence-related protein</fullName>
    </recommendedName>
</protein>
<reference evidence="1 2" key="1">
    <citation type="submission" date="2021-06" db="EMBL/GenBank/DDBJ databases">
        <title>Bacillus sp. RD4P76, an endophyte from a halophyte.</title>
        <authorList>
            <person name="Sun J.-Q."/>
        </authorList>
    </citation>
    <scope>NUCLEOTIDE SEQUENCE [LARGE SCALE GENOMIC DNA]</scope>
    <source>
        <strain evidence="1 2">JCM 17098</strain>
    </source>
</reference>
<gene>
    <name evidence="1" type="ORF">KS407_16945</name>
</gene>
<dbReference type="RefSeq" id="WP_088076874.1">
    <property type="nucleotide sequence ID" value="NZ_JAHQCR010000070.1"/>
</dbReference>
<evidence type="ECO:0000313" key="2">
    <source>
        <dbReference type="Proteomes" id="UP000790580"/>
    </source>
</evidence>
<evidence type="ECO:0000313" key="1">
    <source>
        <dbReference type="EMBL" id="MBU9723110.1"/>
    </source>
</evidence>
<proteinExistence type="predicted"/>
<dbReference type="Proteomes" id="UP000790580">
    <property type="component" value="Unassembled WGS sequence"/>
</dbReference>
<keyword evidence="2" id="KW-1185">Reference proteome</keyword>
<name>A0ABS6JWY9_9BACI</name>